<dbReference type="EMBL" id="BK016112">
    <property type="protein sequence ID" value="DAF95932.1"/>
    <property type="molecule type" value="Genomic_DNA"/>
</dbReference>
<accession>A0A8S5UNC7</accession>
<dbReference type="Pfam" id="PF22758">
    <property type="entry name" value="Phage_cement"/>
    <property type="match status" value="1"/>
</dbReference>
<organism evidence="1">
    <name type="scientific">Myoviridae sp. ctwVB15</name>
    <dbReference type="NCBI Taxonomy" id="2825208"/>
    <lineage>
        <taxon>Viruses</taxon>
        <taxon>Duplodnaviria</taxon>
        <taxon>Heunggongvirae</taxon>
        <taxon>Uroviricota</taxon>
        <taxon>Caudoviricetes</taxon>
    </lineage>
</organism>
<reference evidence="1" key="1">
    <citation type="journal article" date="2021" name="Proc. Natl. Acad. Sci. U.S.A.">
        <title>A Catalog of Tens of Thousands of Viruses from Human Metagenomes Reveals Hidden Associations with Chronic Diseases.</title>
        <authorList>
            <person name="Tisza M.J."/>
            <person name="Buck C.B."/>
        </authorList>
    </citation>
    <scope>NUCLEOTIDE SEQUENCE</scope>
    <source>
        <strain evidence="1">CtwVB15</strain>
    </source>
</reference>
<protein>
    <submittedName>
        <fullName evidence="1">Uncharacterized protein</fullName>
    </submittedName>
</protein>
<name>A0A8S5UNC7_9CAUD</name>
<dbReference type="InterPro" id="IPR054438">
    <property type="entry name" value="Struct_cement_gp24/gp6"/>
</dbReference>
<sequence>MFQNQVYQKQPIGRAGTLSRDLPAVHTPHIVEGHDLKAGGFAFAGTDGKVKGTAVAGTAPVGFVIFDRYQANLTGDNTMTINEGEEVSVYEDGFMLAQTGDAAEGDKVLVDPTTGKISTGSAAGAATAGSLNFITVSAADDWKAENAGTLTLNVDGADKEYTGMDFSGAESLTDVAAVIAAKTTADAECAVNSEGTGLVFTSKTTGASSAVKYVGGSISELLGVGTSGNVVEVAGGNATVDTGFVVYTASDVNGVAEIKK</sequence>
<proteinExistence type="predicted"/>
<evidence type="ECO:0000313" key="1">
    <source>
        <dbReference type="EMBL" id="DAF95932.1"/>
    </source>
</evidence>